<name>A0A644W0Q4_9ZZZZ</name>
<keyword evidence="1" id="KW-0808">Transferase</keyword>
<sequence length="198" mass="21535">MNFDMVHDVQKIYRKLLNCMARPGVVANISQESNKLNIASGLSNSLLALTFTVCDAEVSFNILGEHEESIIRKVHNLTYAQSEKTETADYIIVKFLAERGKIATAFGIAKKGTFIDPHTAATFIIEVETLGLGPSLKLTGPGIKDSVSVEISGSEAWLAARTEANAEFPLGIDVILVDLQGNIMCLPRTTHTCNLEVK</sequence>
<dbReference type="EC" id="2.7.8.37" evidence="1"/>
<dbReference type="InterPro" id="IPR038058">
    <property type="entry name" value="PhnH-like_sp"/>
</dbReference>
<organism evidence="1">
    <name type="scientific">bioreactor metagenome</name>
    <dbReference type="NCBI Taxonomy" id="1076179"/>
    <lineage>
        <taxon>unclassified sequences</taxon>
        <taxon>metagenomes</taxon>
        <taxon>ecological metagenomes</taxon>
    </lineage>
</organism>
<dbReference type="Pfam" id="PF05845">
    <property type="entry name" value="PhnH"/>
    <property type="match status" value="1"/>
</dbReference>
<dbReference type="GO" id="GO:0061693">
    <property type="term" value="F:alpha-D-ribose 1-methylphosphonate 5-triphosphate synthase activity"/>
    <property type="evidence" value="ECO:0007669"/>
    <property type="project" value="UniProtKB-EC"/>
</dbReference>
<dbReference type="NCBIfam" id="TIGR03292">
    <property type="entry name" value="PhnH_redo"/>
    <property type="match status" value="1"/>
</dbReference>
<gene>
    <name evidence="1" type="primary">phnH</name>
    <name evidence="1" type="ORF">SDC9_43514</name>
</gene>
<protein>
    <submittedName>
        <fullName evidence="1">Alpha-D-ribose 1-methylphosphonate 5-triphosphate synthase subunit PhnH</fullName>
        <ecNumber evidence="1">2.7.8.37</ecNumber>
    </submittedName>
</protein>
<proteinExistence type="predicted"/>
<dbReference type="AlphaFoldDB" id="A0A644W0Q4"/>
<dbReference type="PIRSF" id="PIRSF020680">
    <property type="entry name" value="PhnH"/>
    <property type="match status" value="1"/>
</dbReference>
<dbReference type="EMBL" id="VSSQ01000549">
    <property type="protein sequence ID" value="MPL97325.1"/>
    <property type="molecule type" value="Genomic_DNA"/>
</dbReference>
<dbReference type="Gene3D" id="3.40.50.11310">
    <property type="entry name" value="Bacterial phosphonate metabolism protein PhnH"/>
    <property type="match status" value="1"/>
</dbReference>
<dbReference type="SUPFAM" id="SSF159709">
    <property type="entry name" value="PhnH-like"/>
    <property type="match status" value="1"/>
</dbReference>
<comment type="caution">
    <text evidence="1">The sequence shown here is derived from an EMBL/GenBank/DDBJ whole genome shotgun (WGS) entry which is preliminary data.</text>
</comment>
<evidence type="ECO:0000313" key="1">
    <source>
        <dbReference type="EMBL" id="MPL97325.1"/>
    </source>
</evidence>
<dbReference type="GO" id="GO:0019634">
    <property type="term" value="P:organic phosphonate metabolic process"/>
    <property type="evidence" value="ECO:0007669"/>
    <property type="project" value="InterPro"/>
</dbReference>
<dbReference type="InterPro" id="IPR008772">
    <property type="entry name" value="Phosphonate_metab_PhnH"/>
</dbReference>
<reference evidence="1" key="1">
    <citation type="submission" date="2019-08" db="EMBL/GenBank/DDBJ databases">
        <authorList>
            <person name="Kucharzyk K."/>
            <person name="Murdoch R.W."/>
            <person name="Higgins S."/>
            <person name="Loffler F."/>
        </authorList>
    </citation>
    <scope>NUCLEOTIDE SEQUENCE</scope>
</reference>
<accession>A0A644W0Q4</accession>